<dbReference type="KEGG" id="bpb:bpr_I0459"/>
<organism evidence="9 10">
    <name type="scientific">Butyrivibrio proteoclasticus (strain ATCC 51982 / DSM 14932 / B316)</name>
    <name type="common">Clostridium proteoclasticum</name>
    <dbReference type="NCBI Taxonomy" id="515622"/>
    <lineage>
        <taxon>Bacteria</taxon>
        <taxon>Bacillati</taxon>
        <taxon>Bacillota</taxon>
        <taxon>Clostridia</taxon>
        <taxon>Lachnospirales</taxon>
        <taxon>Lachnospiraceae</taxon>
        <taxon>Butyrivibrio</taxon>
    </lineage>
</organism>
<evidence type="ECO:0000256" key="8">
    <source>
        <dbReference type="SAM" id="Phobius"/>
    </source>
</evidence>
<feature type="transmembrane region" description="Helical" evidence="8">
    <location>
        <begin position="47"/>
        <end position="73"/>
    </location>
</feature>
<keyword evidence="10" id="KW-1185">Reference proteome</keyword>
<evidence type="ECO:0000256" key="4">
    <source>
        <dbReference type="ARBA" id="ARBA00022692"/>
    </source>
</evidence>
<gene>
    <name evidence="9" type="ordered locus">bpr_I0459</name>
</gene>
<evidence type="ECO:0000256" key="1">
    <source>
        <dbReference type="ARBA" id="ARBA00004651"/>
    </source>
</evidence>
<dbReference type="HOGENOM" id="CLU_025255_1_3_9"/>
<feature type="transmembrane region" description="Helical" evidence="8">
    <location>
        <begin position="401"/>
        <end position="419"/>
    </location>
</feature>
<feature type="transmembrane region" description="Helical" evidence="8">
    <location>
        <begin position="6"/>
        <end position="26"/>
    </location>
</feature>
<dbReference type="PIRSF" id="PIRSF016636">
    <property type="entry name" value="AlgI_DltB"/>
    <property type="match status" value="1"/>
</dbReference>
<evidence type="ECO:0000256" key="5">
    <source>
        <dbReference type="ARBA" id="ARBA00022989"/>
    </source>
</evidence>
<keyword evidence="5 8" id="KW-1133">Transmembrane helix</keyword>
<keyword evidence="3 7" id="KW-1003">Cell membrane</keyword>
<feature type="transmembrane region" description="Helical" evidence="8">
    <location>
        <begin position="296"/>
        <end position="322"/>
    </location>
</feature>
<dbReference type="InterPro" id="IPR024194">
    <property type="entry name" value="Ac/AlaTfrase_AlgI/DltB"/>
</dbReference>
<dbReference type="InterPro" id="IPR004299">
    <property type="entry name" value="MBOAT_fam"/>
</dbReference>
<feature type="transmembrane region" description="Helical" evidence="8">
    <location>
        <begin position="343"/>
        <end position="359"/>
    </location>
</feature>
<dbReference type="GO" id="GO:0042121">
    <property type="term" value="P:alginic acid biosynthetic process"/>
    <property type="evidence" value="ECO:0007669"/>
    <property type="project" value="InterPro"/>
</dbReference>
<evidence type="ECO:0000313" key="9">
    <source>
        <dbReference type="EMBL" id="ADL33207.1"/>
    </source>
</evidence>
<dbReference type="STRING" id="515622.bpr_I0459"/>
<feature type="transmembrane region" description="Helical" evidence="8">
    <location>
        <begin position="79"/>
        <end position="97"/>
    </location>
</feature>
<dbReference type="PANTHER" id="PTHR13285">
    <property type="entry name" value="ACYLTRANSFERASE"/>
    <property type="match status" value="1"/>
</dbReference>
<dbReference type="GO" id="GO:0005886">
    <property type="term" value="C:plasma membrane"/>
    <property type="evidence" value="ECO:0007669"/>
    <property type="project" value="UniProtKB-SubCell"/>
</dbReference>
<proteinExistence type="inferred from homology"/>
<feature type="transmembrane region" description="Helical" evidence="8">
    <location>
        <begin position="440"/>
        <end position="461"/>
    </location>
</feature>
<evidence type="ECO:0000313" key="10">
    <source>
        <dbReference type="Proteomes" id="UP000001299"/>
    </source>
</evidence>
<dbReference type="PANTHER" id="PTHR13285:SF18">
    <property type="entry name" value="PROTEIN-CYSTEINE N-PALMITOYLTRANSFERASE RASP"/>
    <property type="match status" value="1"/>
</dbReference>
<comment type="similarity">
    <text evidence="2 7">Belongs to the membrane-bound acyltransferase family.</text>
</comment>
<feature type="transmembrane region" description="Helical" evidence="8">
    <location>
        <begin position="104"/>
        <end position="121"/>
    </location>
</feature>
<reference evidence="9 10" key="1">
    <citation type="journal article" date="2010" name="PLoS ONE">
        <title>The glycobiome of the rumen bacterium Butyrivibrio proteoclasticus B316(T) highlights adaptation to a polysaccharide-rich environment.</title>
        <authorList>
            <person name="Kelly W.J."/>
            <person name="Leahy S.C."/>
            <person name="Altermann E."/>
            <person name="Yeoman C.J."/>
            <person name="Dunne J.C."/>
            <person name="Kong Z."/>
            <person name="Pacheco D.M."/>
            <person name="Li D."/>
            <person name="Noel S.J."/>
            <person name="Moon C.D."/>
            <person name="Cookson A.L."/>
            <person name="Attwood G.T."/>
        </authorList>
    </citation>
    <scope>NUCLEOTIDE SEQUENCE [LARGE SCALE GENOMIC DNA]</scope>
    <source>
        <strain evidence="10">ATCC 51982 / DSM 14932 / B316</strain>
    </source>
</reference>
<dbReference type="InterPro" id="IPR028362">
    <property type="entry name" value="AlgI"/>
</dbReference>
<keyword evidence="7 9" id="KW-0808">Transferase</keyword>
<name>E0S006_BUTPB</name>
<dbReference type="EMBL" id="CP001810">
    <property type="protein sequence ID" value="ADL33207.1"/>
    <property type="molecule type" value="Genomic_DNA"/>
</dbReference>
<keyword evidence="4 8" id="KW-0812">Transmembrane</keyword>
<evidence type="ECO:0000256" key="2">
    <source>
        <dbReference type="ARBA" id="ARBA00010323"/>
    </source>
</evidence>
<evidence type="ECO:0000256" key="3">
    <source>
        <dbReference type="ARBA" id="ARBA00022475"/>
    </source>
</evidence>
<accession>E0S006</accession>
<evidence type="ECO:0000256" key="7">
    <source>
        <dbReference type="PIRNR" id="PIRNR016636"/>
    </source>
</evidence>
<dbReference type="GO" id="GO:0016746">
    <property type="term" value="F:acyltransferase activity"/>
    <property type="evidence" value="ECO:0007669"/>
    <property type="project" value="UniProtKB-KW"/>
</dbReference>
<feature type="transmembrane region" description="Helical" evidence="8">
    <location>
        <begin position="211"/>
        <end position="229"/>
    </location>
</feature>
<dbReference type="PIRSF" id="PIRSF500217">
    <property type="entry name" value="AlgI"/>
    <property type="match status" value="1"/>
</dbReference>
<protein>
    <submittedName>
        <fullName evidence="9">Acyltransferase MBOAT family</fullName>
    </submittedName>
</protein>
<dbReference type="AlphaFoldDB" id="E0S006"/>
<dbReference type="InterPro" id="IPR051085">
    <property type="entry name" value="MB_O-acyltransferase"/>
</dbReference>
<comment type="subcellular location">
    <subcellularLocation>
        <location evidence="1">Cell membrane</location>
        <topology evidence="1">Multi-pass membrane protein</topology>
    </subcellularLocation>
</comment>
<dbReference type="eggNOG" id="COG1696">
    <property type="taxonomic scope" value="Bacteria"/>
</dbReference>
<feature type="transmembrane region" description="Helical" evidence="8">
    <location>
        <begin position="133"/>
        <end position="154"/>
    </location>
</feature>
<evidence type="ECO:0000256" key="6">
    <source>
        <dbReference type="ARBA" id="ARBA00023136"/>
    </source>
</evidence>
<dbReference type="Proteomes" id="UP000001299">
    <property type="component" value="Chromosome 1"/>
</dbReference>
<dbReference type="Pfam" id="PF03062">
    <property type="entry name" value="MBOAT"/>
    <property type="match status" value="1"/>
</dbReference>
<keyword evidence="6 7" id="KW-0472">Membrane</keyword>
<sequence>MPVYTKLYGLFFLIICVAFYCLAYMIRNSDKRSIVSRALLMGADLFFYAYAGLSFIPALLYVVIVTYVGGLLLEKRKKLLPLFCVLLFAPLIVYKVVQWNKGDYIIPLGISFFTLQAYSYLNSVYNEEIGPEKSFVTVTLFVSFFPAVSSGPILRASKMIPQFKKPKAFNYNLFTDGMKLYAFGLFKKMVLADNMAIYIQSVNDQFVNGNIYGLAVFASAIFYSLQLYLDFSGYSDIVIGCSKMLGFEIDRNFDHPYLARTITEFWRRWHISLSSWLRDYIYFPLGGSRKGPFRTYINIVIIFIISGLWHGNGFNFLVWGLLHGLFQCAERMLKSFSRGKYKGSRILTFIMVTFAWMFFSEKSVSTTIDKIRAFVIIPSEIAEVLNGKLMISDVLLIPQDLNMVVLVIGIVVFVLLSIITYNRDGLGLIRRIPSVPRWGLYYLLILGVLFFAASTQVSFIYNKF</sequence>
<keyword evidence="7 9" id="KW-0012">Acyltransferase</keyword>